<evidence type="ECO:0000256" key="4">
    <source>
        <dbReference type="ARBA" id="ARBA00023002"/>
    </source>
</evidence>
<comment type="function">
    <text evidence="8">Thiol-specific peroxidase that catalyzes the reduction of hydrogen peroxide and organic hydroperoxides to water and alcohols, respectively. Plays a role in cell protection against oxidative stress by detoxifying peroxides.</text>
</comment>
<gene>
    <name evidence="10" type="ORF">LZ016_00545</name>
</gene>
<evidence type="ECO:0000259" key="9">
    <source>
        <dbReference type="PROSITE" id="PS51352"/>
    </source>
</evidence>
<dbReference type="Pfam" id="PF00578">
    <property type="entry name" value="AhpC-TSA"/>
    <property type="match status" value="1"/>
</dbReference>
<dbReference type="Pfam" id="PF10417">
    <property type="entry name" value="1-cysPrx_C"/>
    <property type="match status" value="1"/>
</dbReference>
<dbReference type="PROSITE" id="PS51352">
    <property type="entry name" value="THIOREDOXIN_2"/>
    <property type="match status" value="1"/>
</dbReference>
<dbReference type="Gene3D" id="3.30.1020.10">
    <property type="entry name" value="Antioxidant, Horf6, Chain A, domain2"/>
    <property type="match status" value="1"/>
</dbReference>
<evidence type="ECO:0000256" key="3">
    <source>
        <dbReference type="ARBA" id="ARBA00022862"/>
    </source>
</evidence>
<reference evidence="10 11" key="1">
    <citation type="submission" date="2022-03" db="EMBL/GenBank/DDBJ databases">
        <authorList>
            <person name="Jo J.-H."/>
            <person name="Im W.-T."/>
        </authorList>
    </citation>
    <scope>NUCLEOTIDE SEQUENCE [LARGE SCALE GENOMIC DNA]</scope>
    <source>
        <strain evidence="10 11">SM33</strain>
    </source>
</reference>
<dbReference type="PIRSF" id="PIRSF000239">
    <property type="entry name" value="AHPC"/>
    <property type="match status" value="1"/>
</dbReference>
<keyword evidence="2" id="KW-0575">Peroxidase</keyword>
<dbReference type="InterPro" id="IPR000866">
    <property type="entry name" value="AhpC/TSA"/>
</dbReference>
<dbReference type="Gene3D" id="3.40.30.10">
    <property type="entry name" value="Glutaredoxin"/>
    <property type="match status" value="1"/>
</dbReference>
<organism evidence="10 11">
    <name type="scientific">Sphingomonas telluris</name>
    <dbReference type="NCBI Taxonomy" id="2907998"/>
    <lineage>
        <taxon>Bacteria</taxon>
        <taxon>Pseudomonadati</taxon>
        <taxon>Pseudomonadota</taxon>
        <taxon>Alphaproteobacteria</taxon>
        <taxon>Sphingomonadales</taxon>
        <taxon>Sphingomonadaceae</taxon>
        <taxon>Sphingomonas</taxon>
    </lineage>
</organism>
<dbReference type="RefSeq" id="WP_241444928.1">
    <property type="nucleotide sequence ID" value="NZ_JAKZHW010000001.1"/>
</dbReference>
<evidence type="ECO:0000313" key="11">
    <source>
        <dbReference type="Proteomes" id="UP001203058"/>
    </source>
</evidence>
<evidence type="ECO:0000256" key="2">
    <source>
        <dbReference type="ARBA" id="ARBA00022559"/>
    </source>
</evidence>
<keyword evidence="4" id="KW-0560">Oxidoreductase</keyword>
<dbReference type="InterPro" id="IPR013766">
    <property type="entry name" value="Thioredoxin_domain"/>
</dbReference>
<dbReference type="InterPro" id="IPR024706">
    <property type="entry name" value="Peroxiredoxin_AhpC-typ"/>
</dbReference>
<dbReference type="Proteomes" id="UP001203058">
    <property type="component" value="Unassembled WGS sequence"/>
</dbReference>
<evidence type="ECO:0000256" key="7">
    <source>
        <dbReference type="ARBA" id="ARBA00032824"/>
    </source>
</evidence>
<dbReference type="EMBL" id="JAKZHW010000001">
    <property type="protein sequence ID" value="MCH8614596.1"/>
    <property type="molecule type" value="Genomic_DNA"/>
</dbReference>
<dbReference type="SUPFAM" id="SSF52833">
    <property type="entry name" value="Thioredoxin-like"/>
    <property type="match status" value="1"/>
</dbReference>
<dbReference type="InterPro" id="IPR045020">
    <property type="entry name" value="PRX_1cys"/>
</dbReference>
<evidence type="ECO:0000313" key="10">
    <source>
        <dbReference type="EMBL" id="MCH8614596.1"/>
    </source>
</evidence>
<dbReference type="PANTHER" id="PTHR10681:SF128">
    <property type="entry name" value="THIOREDOXIN-DEPENDENT PEROXIDE REDUCTASE, MITOCHONDRIAL"/>
    <property type="match status" value="1"/>
</dbReference>
<dbReference type="InterPro" id="IPR036249">
    <property type="entry name" value="Thioredoxin-like_sf"/>
</dbReference>
<proteinExistence type="inferred from homology"/>
<evidence type="ECO:0000256" key="6">
    <source>
        <dbReference type="ARBA" id="ARBA00025719"/>
    </source>
</evidence>
<accession>A0ABS9VHZ4</accession>
<name>A0ABS9VHZ4_9SPHN</name>
<dbReference type="CDD" id="cd03016">
    <property type="entry name" value="PRX_1cys"/>
    <property type="match status" value="1"/>
</dbReference>
<keyword evidence="5" id="KW-0676">Redox-active center</keyword>
<sequence>MTLSIGSVAPDFTAETTQGPISFHDYLGDSYGILFSHPKDYTPVCTTELGYLAGLEDEFAKRNTKVIGLSVDPVGAHQGWLQDIKDVTGNDVNYPIIADHDLKVAKLYNMLPADAGETSDGRTAATNATVRTVYIVGPDKLIKAMLIYPMSSGRNFDEVLRLLDSIQLTAKHSVATPVNWKQGEDCIIVPSLSDDAAREKFPNGWKTVKPYLRTVPQPQEEAAEQKLEVPITQ</sequence>
<keyword evidence="11" id="KW-1185">Reference proteome</keyword>
<comment type="similarity">
    <text evidence="1">Belongs to the peroxiredoxin family. AhpC/Prx1 subfamily.</text>
</comment>
<dbReference type="PANTHER" id="PTHR10681">
    <property type="entry name" value="THIOREDOXIN PEROXIDASE"/>
    <property type="match status" value="1"/>
</dbReference>
<evidence type="ECO:0000256" key="5">
    <source>
        <dbReference type="ARBA" id="ARBA00023284"/>
    </source>
</evidence>
<evidence type="ECO:0000256" key="1">
    <source>
        <dbReference type="ARBA" id="ARBA00009796"/>
    </source>
</evidence>
<feature type="domain" description="Thioredoxin" evidence="9">
    <location>
        <begin position="3"/>
        <end position="168"/>
    </location>
</feature>
<dbReference type="InterPro" id="IPR050217">
    <property type="entry name" value="Peroxiredoxin"/>
</dbReference>
<dbReference type="InterPro" id="IPR019479">
    <property type="entry name" value="Peroxiredoxin_C"/>
</dbReference>
<evidence type="ECO:0000256" key="8">
    <source>
        <dbReference type="ARBA" id="ARBA00037420"/>
    </source>
</evidence>
<protein>
    <recommendedName>
        <fullName evidence="7">Thioredoxin peroxidase</fullName>
    </recommendedName>
</protein>
<keyword evidence="3" id="KW-0049">Antioxidant</keyword>
<comment type="similarity">
    <text evidence="6">Belongs to the peroxiredoxin family. Prx6 subfamily.</text>
</comment>
<comment type="caution">
    <text evidence="10">The sequence shown here is derived from an EMBL/GenBank/DDBJ whole genome shotgun (WGS) entry which is preliminary data.</text>
</comment>